<dbReference type="RefSeq" id="WP_186773867.1">
    <property type="nucleotide sequence ID" value="NZ_JACOMF010000124.1"/>
</dbReference>
<evidence type="ECO:0008006" key="3">
    <source>
        <dbReference type="Google" id="ProtNLM"/>
    </source>
</evidence>
<accession>A0A9X0R3Q1</accession>
<dbReference type="Proteomes" id="UP000600101">
    <property type="component" value="Unassembled WGS sequence"/>
</dbReference>
<evidence type="ECO:0000313" key="1">
    <source>
        <dbReference type="EMBL" id="MBC4019139.1"/>
    </source>
</evidence>
<dbReference type="AlphaFoldDB" id="A0A9X0R3Q1"/>
<protein>
    <recommendedName>
        <fullName evidence="3">PIN domain-containing protein</fullName>
    </recommendedName>
</protein>
<evidence type="ECO:0000313" key="2">
    <source>
        <dbReference type="Proteomes" id="UP000600101"/>
    </source>
</evidence>
<sequence>MIVFDASAVVSAALREDGTPEWALLRAEATDVFALSAEVDAEIAGVLERPRFATAVSAARRARILDVLRSGAV</sequence>
<dbReference type="EMBL" id="JACOMF010000124">
    <property type="protein sequence ID" value="MBC4019139.1"/>
    <property type="molecule type" value="Genomic_DNA"/>
</dbReference>
<keyword evidence="2" id="KW-1185">Reference proteome</keyword>
<name>A0A9X0R3Q1_9PROT</name>
<comment type="caution">
    <text evidence="1">The sequence shown here is derived from an EMBL/GenBank/DDBJ whole genome shotgun (WGS) entry which is preliminary data.</text>
</comment>
<dbReference type="Gene3D" id="3.40.50.1010">
    <property type="entry name" value="5'-nuclease"/>
    <property type="match status" value="1"/>
</dbReference>
<dbReference type="SUPFAM" id="SSF88723">
    <property type="entry name" value="PIN domain-like"/>
    <property type="match status" value="1"/>
</dbReference>
<proteinExistence type="predicted"/>
<organism evidence="1 2">
    <name type="scientific">Siccirubricoccus deserti</name>
    <dbReference type="NCBI Taxonomy" id="2013562"/>
    <lineage>
        <taxon>Bacteria</taxon>
        <taxon>Pseudomonadati</taxon>
        <taxon>Pseudomonadota</taxon>
        <taxon>Alphaproteobacteria</taxon>
        <taxon>Acetobacterales</taxon>
        <taxon>Roseomonadaceae</taxon>
        <taxon>Siccirubricoccus</taxon>
    </lineage>
</organism>
<gene>
    <name evidence="1" type="ORF">H7965_28300</name>
</gene>
<dbReference type="InterPro" id="IPR029060">
    <property type="entry name" value="PIN-like_dom_sf"/>
</dbReference>
<reference evidence="1" key="1">
    <citation type="submission" date="2020-08" db="EMBL/GenBank/DDBJ databases">
        <authorList>
            <person name="Hu Y."/>
            <person name="Nguyen S.V."/>
            <person name="Li F."/>
            <person name="Fanning S."/>
        </authorList>
    </citation>
    <scope>NUCLEOTIDE SEQUENCE</scope>
    <source>
        <strain evidence="1">SYSU D8009</strain>
    </source>
</reference>